<dbReference type="EnsemblMetazoa" id="XM_031931396">
    <property type="protein sequence ID" value="XP_031787256"/>
    <property type="gene ID" value="LOC116417598"/>
</dbReference>
<keyword evidence="4 12" id="KW-0812">Transmembrane</keyword>
<keyword evidence="5 12" id="KW-1133">Transmembrane helix</keyword>
<evidence type="ECO:0000256" key="9">
    <source>
        <dbReference type="ARBA" id="ARBA00023180"/>
    </source>
</evidence>
<dbReference type="InterPro" id="IPR019594">
    <property type="entry name" value="Glu/Gly-bd"/>
</dbReference>
<dbReference type="KEGG" id="nvi:116417598"/>
<evidence type="ECO:0000313" key="14">
    <source>
        <dbReference type="EnsemblMetazoa" id="XP_031787256"/>
    </source>
</evidence>
<evidence type="ECO:0000256" key="4">
    <source>
        <dbReference type="ARBA" id="ARBA00022692"/>
    </source>
</evidence>
<evidence type="ECO:0000256" key="11">
    <source>
        <dbReference type="ARBA" id="ARBA00023303"/>
    </source>
</evidence>
<dbReference type="AlphaFoldDB" id="A0A7M7QJD2"/>
<keyword evidence="8" id="KW-0675">Receptor</keyword>
<dbReference type="PANTHER" id="PTHR42643:SF30">
    <property type="entry name" value="IONOTROPIC RECEPTOR 40A-RELATED"/>
    <property type="match status" value="1"/>
</dbReference>
<dbReference type="SUPFAM" id="SSF53850">
    <property type="entry name" value="Periplasmic binding protein-like II"/>
    <property type="match status" value="1"/>
</dbReference>
<evidence type="ECO:0000256" key="12">
    <source>
        <dbReference type="SAM" id="Phobius"/>
    </source>
</evidence>
<dbReference type="OrthoDB" id="8186464at2759"/>
<evidence type="ECO:0000256" key="8">
    <source>
        <dbReference type="ARBA" id="ARBA00023170"/>
    </source>
</evidence>
<evidence type="ECO:0000256" key="10">
    <source>
        <dbReference type="ARBA" id="ARBA00023286"/>
    </source>
</evidence>
<keyword evidence="15" id="KW-1185">Reference proteome</keyword>
<evidence type="ECO:0000256" key="3">
    <source>
        <dbReference type="ARBA" id="ARBA00022475"/>
    </source>
</evidence>
<keyword evidence="9" id="KW-0325">Glycoprotein</keyword>
<evidence type="ECO:0000256" key="1">
    <source>
        <dbReference type="ARBA" id="ARBA00004651"/>
    </source>
</evidence>
<name>A0A7M7QJD2_NASVI</name>
<comment type="subcellular location">
    <subcellularLocation>
        <location evidence="1">Cell membrane</location>
        <topology evidence="1">Multi-pass membrane protein</topology>
    </subcellularLocation>
</comment>
<feature type="transmembrane region" description="Helical" evidence="12">
    <location>
        <begin position="241"/>
        <end position="258"/>
    </location>
</feature>
<feature type="transmembrane region" description="Helical" evidence="12">
    <location>
        <begin position="179"/>
        <end position="198"/>
    </location>
</feature>
<evidence type="ECO:0000256" key="6">
    <source>
        <dbReference type="ARBA" id="ARBA00023065"/>
    </source>
</evidence>
<evidence type="ECO:0000256" key="7">
    <source>
        <dbReference type="ARBA" id="ARBA00023136"/>
    </source>
</evidence>
<dbReference type="SMART" id="SM00918">
    <property type="entry name" value="Lig_chan-Glu_bd"/>
    <property type="match status" value="1"/>
</dbReference>
<dbReference type="Gene3D" id="3.40.190.10">
    <property type="entry name" value="Periplasmic binding protein-like II"/>
    <property type="match status" value="2"/>
</dbReference>
<dbReference type="GO" id="GO:0005886">
    <property type="term" value="C:plasma membrane"/>
    <property type="evidence" value="ECO:0007669"/>
    <property type="project" value="UniProtKB-SubCell"/>
</dbReference>
<dbReference type="RefSeq" id="XP_031787256.1">
    <property type="nucleotide sequence ID" value="XM_031931396.1"/>
</dbReference>
<evidence type="ECO:0000256" key="5">
    <source>
        <dbReference type="ARBA" id="ARBA00022989"/>
    </source>
</evidence>
<dbReference type="Pfam" id="PF10613">
    <property type="entry name" value="Lig_chan-Glu_bd"/>
    <property type="match status" value="1"/>
</dbReference>
<organism evidence="14 15">
    <name type="scientific">Nasonia vitripennis</name>
    <name type="common">Parasitic wasp</name>
    <dbReference type="NCBI Taxonomy" id="7425"/>
    <lineage>
        <taxon>Eukaryota</taxon>
        <taxon>Metazoa</taxon>
        <taxon>Ecdysozoa</taxon>
        <taxon>Arthropoda</taxon>
        <taxon>Hexapoda</taxon>
        <taxon>Insecta</taxon>
        <taxon>Pterygota</taxon>
        <taxon>Neoptera</taxon>
        <taxon>Endopterygota</taxon>
        <taxon>Hymenoptera</taxon>
        <taxon>Apocrita</taxon>
        <taxon>Proctotrupomorpha</taxon>
        <taxon>Chalcidoidea</taxon>
        <taxon>Pteromalidae</taxon>
        <taxon>Pteromalinae</taxon>
        <taxon>Nasonia</taxon>
    </lineage>
</organism>
<evidence type="ECO:0000313" key="15">
    <source>
        <dbReference type="Proteomes" id="UP000002358"/>
    </source>
</evidence>
<reference evidence="14" key="1">
    <citation type="submission" date="2021-01" db="UniProtKB">
        <authorList>
            <consortium name="EnsemblMetazoa"/>
        </authorList>
    </citation>
    <scope>IDENTIFICATION</scope>
</reference>
<dbReference type="Proteomes" id="UP000002358">
    <property type="component" value="Chromosome 5"/>
</dbReference>
<evidence type="ECO:0000259" key="13">
    <source>
        <dbReference type="SMART" id="SM00918"/>
    </source>
</evidence>
<keyword evidence="10" id="KW-1071">Ligand-gated ion channel</keyword>
<keyword evidence="11" id="KW-0407">Ion channel</keyword>
<feature type="domain" description="Ionotropic glutamate receptor L-glutamate and glycine-binding" evidence="13">
    <location>
        <begin position="61"/>
        <end position="124"/>
    </location>
</feature>
<accession>A0A7M7QJD2</accession>
<evidence type="ECO:0000256" key="2">
    <source>
        <dbReference type="ARBA" id="ARBA00022448"/>
    </source>
</evidence>
<keyword evidence="3" id="KW-1003">Cell membrane</keyword>
<dbReference type="GeneID" id="116417598"/>
<sequence>MLVVCKYFDHRPVTNVYEWYSLHPNKTIIDHFAIWKNATLIISTKSNLWERRRSFKNITLKVTAVKSNARSNKNKRLHGLMASLLITIAEVANFKIDIQEPEDFYGVQDLTTKKWNGVIGKLANKETDIGLGEFTPTKDRLEVTDFGDPVITSSSKYYIKKPDKHILHWSMYYKALGQTVGYVLISIILILPPIISYVELRRRNMHDSRKISNSYLKIIIDCYFDVFGIFCKMPLNNSSSLLRILTSYLAVFIPYLPFNTMEEFLNDGRYKLAIIKNTNYLELLRDMDEKASGILLDENDLPTYISQGIEMVCAGKIVLFMDHYSVTNNQTNPPCELMAFAQSSQVSMALAFTKNSPYVDYFNY</sequence>
<dbReference type="GO" id="GO:0015276">
    <property type="term" value="F:ligand-gated monoatomic ion channel activity"/>
    <property type="evidence" value="ECO:0007669"/>
    <property type="project" value="InterPro"/>
</dbReference>
<dbReference type="InParanoid" id="A0A7M7QJD2"/>
<protein>
    <recommendedName>
        <fullName evidence="13">Ionotropic glutamate receptor L-glutamate and glycine-binding domain-containing protein</fullName>
    </recommendedName>
</protein>
<keyword evidence="2" id="KW-0813">Transport</keyword>
<dbReference type="PANTHER" id="PTHR42643">
    <property type="entry name" value="IONOTROPIC RECEPTOR 20A-RELATED"/>
    <property type="match status" value="1"/>
</dbReference>
<dbReference type="InterPro" id="IPR052192">
    <property type="entry name" value="Insect_Ionotropic_Sensory_Rcpt"/>
</dbReference>
<keyword evidence="6" id="KW-0406">Ion transport</keyword>
<proteinExistence type="predicted"/>
<keyword evidence="7 12" id="KW-0472">Membrane</keyword>